<evidence type="ECO:0000313" key="4">
    <source>
        <dbReference type="Proteomes" id="UP000037088"/>
    </source>
</evidence>
<dbReference type="Proteomes" id="UP000037088">
    <property type="component" value="Unassembled WGS sequence"/>
</dbReference>
<evidence type="ECO:0000313" key="1">
    <source>
        <dbReference type="EMBL" id="KOC88085.1"/>
    </source>
</evidence>
<comment type="caution">
    <text evidence="1">The sequence shown here is derived from an EMBL/GenBank/DDBJ whole genome shotgun (WGS) entry which is preliminary data.</text>
</comment>
<name>A0A0L7SYE1_9GAMM</name>
<dbReference type="EMBL" id="JRXF01000035">
    <property type="protein sequence ID" value="KOC89668.1"/>
    <property type="molecule type" value="Genomic_DNA"/>
</dbReference>
<accession>A0A0L7SYE1</accession>
<dbReference type="AlphaFoldDB" id="A0A0L7SYE1"/>
<evidence type="ECO:0000313" key="3">
    <source>
        <dbReference type="Proteomes" id="UP000036851"/>
    </source>
</evidence>
<keyword evidence="4" id="KW-1185">Reference proteome</keyword>
<dbReference type="PATRIC" id="fig|1560201.3.peg.3778"/>
<evidence type="ECO:0000313" key="2">
    <source>
        <dbReference type="EMBL" id="KOC89668.1"/>
    </source>
</evidence>
<dbReference type="Proteomes" id="UP000036851">
    <property type="component" value="Unassembled WGS sequence"/>
</dbReference>
<reference evidence="3 4" key="1">
    <citation type="journal article" date="2015" name="Int. J. Syst. Evol. Microbiol.">
        <title>Erwinia iniecta sp. nov., isolated from Russian wheat aphids (Diuraphis noxia).</title>
        <authorList>
            <person name="Campillo T."/>
            <person name="Luna E."/>
            <person name="Portier P."/>
            <person name="Fischer-Le Saux M."/>
            <person name="Lapitan N."/>
            <person name="Tisserat N.A."/>
            <person name="Leach J.E."/>
        </authorList>
    </citation>
    <scope>NUCLEOTIDE SEQUENCE [LARGE SCALE GENOMIC DNA]</scope>
    <source>
        <strain evidence="1 4">B120</strain>
        <strain evidence="2 3">B149</strain>
    </source>
</reference>
<dbReference type="EMBL" id="JRXE01000028">
    <property type="protein sequence ID" value="KOC88085.1"/>
    <property type="molecule type" value="Genomic_DNA"/>
</dbReference>
<protein>
    <submittedName>
        <fullName evidence="1">Uncharacterized protein</fullName>
    </submittedName>
</protein>
<sequence>MVVAFSCFATERDSSTSIAKNVNKERAALLSYQGVLQAYWLPVWSDDGKKNNPEINIRFFIYEKNKKQWKVINIDNGKHKSAGFDVVSYIKRFFLKLPDDFLKYREGHIEQYGVLTVKDLRTYVECDHKYHDAQSVNFTPKWHKVINIDELESTAGCERYPYIMTYTVRPGNSLRHFKLAPSEQAENGEVIPVNTPISKIKTINENWIYAANYDAHSPGLAGRIRGYINKKDIVPIN</sequence>
<organism evidence="1 4">
    <name type="scientific">Winslowiella iniecta</name>
    <dbReference type="NCBI Taxonomy" id="1560201"/>
    <lineage>
        <taxon>Bacteria</taxon>
        <taxon>Pseudomonadati</taxon>
        <taxon>Pseudomonadota</taxon>
        <taxon>Gammaproteobacteria</taxon>
        <taxon>Enterobacterales</taxon>
        <taxon>Erwiniaceae</taxon>
        <taxon>Winslowiella</taxon>
    </lineage>
</organism>
<proteinExistence type="predicted"/>
<gene>
    <name evidence="1" type="ORF">NG42_17845</name>
    <name evidence="2" type="ORF">NG43_18560</name>
</gene>